<dbReference type="AlphaFoldDB" id="A0A1F6CUS1"/>
<evidence type="ECO:0008006" key="3">
    <source>
        <dbReference type="Google" id="ProtNLM"/>
    </source>
</evidence>
<gene>
    <name evidence="1" type="ORF">A2851_04480</name>
</gene>
<dbReference type="PANTHER" id="PTHR43434:SF1">
    <property type="entry name" value="PHOSPHOGLYCOLATE PHOSPHATASE"/>
    <property type="match status" value="1"/>
</dbReference>
<dbReference type="InterPro" id="IPR023214">
    <property type="entry name" value="HAD_sf"/>
</dbReference>
<dbReference type="InterPro" id="IPR023198">
    <property type="entry name" value="PGP-like_dom2"/>
</dbReference>
<proteinExistence type="predicted"/>
<dbReference type="Gene3D" id="3.40.50.1000">
    <property type="entry name" value="HAD superfamily/HAD-like"/>
    <property type="match status" value="1"/>
</dbReference>
<protein>
    <recommendedName>
        <fullName evidence="3">HAD family hydrolase</fullName>
    </recommendedName>
</protein>
<dbReference type="SFLD" id="SFLDS00003">
    <property type="entry name" value="Haloacid_Dehalogenase"/>
    <property type="match status" value="1"/>
</dbReference>
<dbReference type="SUPFAM" id="SSF56784">
    <property type="entry name" value="HAD-like"/>
    <property type="match status" value="1"/>
</dbReference>
<dbReference type="STRING" id="1798480.A2851_04480"/>
<evidence type="ECO:0000313" key="1">
    <source>
        <dbReference type="EMBL" id="OGG52916.1"/>
    </source>
</evidence>
<dbReference type="Pfam" id="PF13419">
    <property type="entry name" value="HAD_2"/>
    <property type="match status" value="1"/>
</dbReference>
<dbReference type="SFLD" id="SFLDG01129">
    <property type="entry name" value="C1.5:_HAD__Beta-PGM__Phosphata"/>
    <property type="match status" value="1"/>
</dbReference>
<dbReference type="GO" id="GO:0005829">
    <property type="term" value="C:cytosol"/>
    <property type="evidence" value="ECO:0007669"/>
    <property type="project" value="TreeGrafter"/>
</dbReference>
<dbReference type="InterPro" id="IPR041492">
    <property type="entry name" value="HAD_2"/>
</dbReference>
<evidence type="ECO:0000313" key="2">
    <source>
        <dbReference type="Proteomes" id="UP000176863"/>
    </source>
</evidence>
<dbReference type="PANTHER" id="PTHR43434">
    <property type="entry name" value="PHOSPHOGLYCOLATE PHOSPHATASE"/>
    <property type="match status" value="1"/>
</dbReference>
<dbReference type="GO" id="GO:0008967">
    <property type="term" value="F:phosphoglycolate phosphatase activity"/>
    <property type="evidence" value="ECO:0007669"/>
    <property type="project" value="TreeGrafter"/>
</dbReference>
<organism evidence="1 2">
    <name type="scientific">Candidatus Kaiserbacteria bacterium RIFCSPHIGHO2_01_FULL_53_29</name>
    <dbReference type="NCBI Taxonomy" id="1798480"/>
    <lineage>
        <taxon>Bacteria</taxon>
        <taxon>Candidatus Kaiseribacteriota</taxon>
    </lineage>
</organism>
<reference evidence="1 2" key="1">
    <citation type="journal article" date="2016" name="Nat. Commun.">
        <title>Thousands of microbial genomes shed light on interconnected biogeochemical processes in an aquifer system.</title>
        <authorList>
            <person name="Anantharaman K."/>
            <person name="Brown C.T."/>
            <person name="Hug L.A."/>
            <person name="Sharon I."/>
            <person name="Castelle C.J."/>
            <person name="Probst A.J."/>
            <person name="Thomas B.C."/>
            <person name="Singh A."/>
            <person name="Wilkins M.J."/>
            <person name="Karaoz U."/>
            <person name="Brodie E.L."/>
            <person name="Williams K.H."/>
            <person name="Hubbard S.S."/>
            <person name="Banfield J.F."/>
        </authorList>
    </citation>
    <scope>NUCLEOTIDE SEQUENCE [LARGE SCALE GENOMIC DNA]</scope>
</reference>
<dbReference type="InterPro" id="IPR050155">
    <property type="entry name" value="HAD-like_hydrolase_sf"/>
</dbReference>
<dbReference type="InterPro" id="IPR036412">
    <property type="entry name" value="HAD-like_sf"/>
</dbReference>
<dbReference type="Proteomes" id="UP000176863">
    <property type="component" value="Unassembled WGS sequence"/>
</dbReference>
<dbReference type="GO" id="GO:0006281">
    <property type="term" value="P:DNA repair"/>
    <property type="evidence" value="ECO:0007669"/>
    <property type="project" value="TreeGrafter"/>
</dbReference>
<sequence>MIKLVVFDWNGVLIADTQAILDTDNDLLRSLGRRPISMQKYRDIFTMPVKDFFFALGFTEAEMRKDAKKIQETFHRLYEPRAARLRTRGGARYLLAWLKSRGISATILSNHTKEGLKVQLNRLGIAHYFDKVITNDKHQTMAQKNKAVKLRDLVKKSGLKRSEILIIGDSPEEVEAGRAAGVRTVSLTGGYYSTKRLEKAKPDHLIHTLTRLIDIIKKV</sequence>
<name>A0A1F6CUS1_9BACT</name>
<accession>A0A1F6CUS1</accession>
<dbReference type="EMBL" id="MFKT01000021">
    <property type="protein sequence ID" value="OGG52916.1"/>
    <property type="molecule type" value="Genomic_DNA"/>
</dbReference>
<dbReference type="Gene3D" id="1.10.150.240">
    <property type="entry name" value="Putative phosphatase, domain 2"/>
    <property type="match status" value="1"/>
</dbReference>
<comment type="caution">
    <text evidence="1">The sequence shown here is derived from an EMBL/GenBank/DDBJ whole genome shotgun (WGS) entry which is preliminary data.</text>
</comment>